<dbReference type="KEGG" id="sgl:SG0933"/>
<dbReference type="AlphaFoldDB" id="Q2NUG7"/>
<sequence>MEVIMTIHTSLAAPKVTIHDGKAITTTDDVAAYFGKQPHHVVQKVESLECSEDFIIRNFSRMIKNVQLAKGATREVVYYEMTKDGFVFLVMGFTGKKAAAFKEAYIAEFNRMEAELYAMPRHNSSAAELFTDDDLRRLTHLVWSMANGFRFEKAWTQGIWHALRLVTGVPSPQHFEVRQIPLLAEECSRIYSMTTQLKQTIFEAERQAIKRVLCQQEDANLVLGEMQWMIENSSQQHSSVMSQALTKWQQANVSQFLQRH</sequence>
<dbReference type="eggNOG" id="COG3646">
    <property type="taxonomic scope" value="Bacteria"/>
</dbReference>
<name>Q2NUG7_SODGM</name>
<accession>Q2NUG7</accession>
<dbReference type="InterPro" id="IPR014054">
    <property type="entry name" value="Phage_regulatory_Rha"/>
</dbReference>
<reference evidence="1 2" key="1">
    <citation type="journal article" date="2006" name="Genome Res.">
        <title>Massive genome erosion and functional adaptations provide insights into the symbiotic lifestyle of Sodalis glossinidius in the tsetse host.</title>
        <authorList>
            <person name="Toh H."/>
            <person name="Weiss B.L."/>
            <person name="Perkin S.A.H."/>
            <person name="Yamashita A."/>
            <person name="Oshima K."/>
            <person name="Hattori M."/>
            <person name="Aksoy S."/>
        </authorList>
    </citation>
    <scope>NUCLEOTIDE SEQUENCE [LARGE SCALE GENOMIC DNA]</scope>
    <source>
        <strain evidence="2">morsitans</strain>
    </source>
</reference>
<proteinExistence type="predicted"/>
<evidence type="ECO:0000313" key="1">
    <source>
        <dbReference type="EMBL" id="BAE74208.1"/>
    </source>
</evidence>
<dbReference type="HOGENOM" id="CLU_046670_10_0_6"/>
<keyword evidence="2" id="KW-1185">Reference proteome</keyword>
<organism evidence="1 2">
    <name type="scientific">Sodalis glossinidius (strain morsitans)</name>
    <dbReference type="NCBI Taxonomy" id="343509"/>
    <lineage>
        <taxon>Bacteria</taxon>
        <taxon>Pseudomonadati</taxon>
        <taxon>Pseudomonadota</taxon>
        <taxon>Gammaproteobacteria</taxon>
        <taxon>Enterobacterales</taxon>
        <taxon>Bruguierivoracaceae</taxon>
        <taxon>Sodalis</taxon>
    </lineage>
</organism>
<evidence type="ECO:0000313" key="2">
    <source>
        <dbReference type="Proteomes" id="UP000001932"/>
    </source>
</evidence>
<dbReference type="NCBIfam" id="TIGR02681">
    <property type="entry name" value="phage_pRha"/>
    <property type="match status" value="1"/>
</dbReference>
<dbReference type="EMBL" id="AP008232">
    <property type="protein sequence ID" value="BAE74208.1"/>
    <property type="molecule type" value="Genomic_DNA"/>
</dbReference>
<gene>
    <name evidence="1" type="ordered locus">SG0933</name>
</gene>
<dbReference type="STRING" id="343509.SG0933"/>
<dbReference type="Pfam" id="PF09669">
    <property type="entry name" value="Phage_pRha"/>
    <property type="match status" value="1"/>
</dbReference>
<dbReference type="Proteomes" id="UP000001932">
    <property type="component" value="Chromosome"/>
</dbReference>
<protein>
    <submittedName>
        <fullName evidence="1">Hypothetical phage protein</fullName>
    </submittedName>
</protein>